<accession>A0A0M8NX62</accession>
<feature type="non-terminal residue" evidence="1">
    <location>
        <position position="21"/>
    </location>
</feature>
<dbReference type="EMBL" id="LHQQ01000756">
    <property type="protein sequence ID" value="KOS36121.1"/>
    <property type="molecule type" value="Genomic_DNA"/>
</dbReference>
<comment type="caution">
    <text evidence="1">The sequence shown here is derived from an EMBL/GenBank/DDBJ whole genome shotgun (WGS) entry which is preliminary data.</text>
</comment>
<evidence type="ECO:0000313" key="1">
    <source>
        <dbReference type="EMBL" id="KOS36121.1"/>
    </source>
</evidence>
<name>A0A0M8NX62_9EURO</name>
<dbReference type="Proteomes" id="UP000037696">
    <property type="component" value="Unassembled WGS sequence"/>
</dbReference>
<keyword evidence="2" id="KW-1185">Reference proteome</keyword>
<sequence>MTKPAILTICAVMMTNGNMHF</sequence>
<evidence type="ECO:0000313" key="2">
    <source>
        <dbReference type="Proteomes" id="UP000037696"/>
    </source>
</evidence>
<reference evidence="1 2" key="1">
    <citation type="submission" date="2015-08" db="EMBL/GenBank/DDBJ databases">
        <title>Genome sequencing of Penicillium nordicum.</title>
        <authorList>
            <person name="Nguyen H.D."/>
            <person name="Seifert K.A."/>
        </authorList>
    </citation>
    <scope>NUCLEOTIDE SEQUENCE [LARGE SCALE GENOMIC DNA]</scope>
    <source>
        <strain evidence="1 2">DAOMC 185683</strain>
    </source>
</reference>
<organism evidence="1 2">
    <name type="scientific">Penicillium nordicum</name>
    <dbReference type="NCBI Taxonomy" id="229535"/>
    <lineage>
        <taxon>Eukaryota</taxon>
        <taxon>Fungi</taxon>
        <taxon>Dikarya</taxon>
        <taxon>Ascomycota</taxon>
        <taxon>Pezizomycotina</taxon>
        <taxon>Eurotiomycetes</taxon>
        <taxon>Eurotiomycetidae</taxon>
        <taxon>Eurotiales</taxon>
        <taxon>Aspergillaceae</taxon>
        <taxon>Penicillium</taxon>
    </lineage>
</organism>
<proteinExistence type="predicted"/>
<gene>
    <name evidence="1" type="ORF">ACN38_g13179</name>
</gene>
<protein>
    <submittedName>
        <fullName evidence="1">Uncharacterized protein</fullName>
    </submittedName>
</protein>
<dbReference type="AlphaFoldDB" id="A0A0M8NX62"/>